<dbReference type="GO" id="GO:0052856">
    <property type="term" value="F:NAD(P)HX epimerase activity"/>
    <property type="evidence" value="ECO:0007669"/>
    <property type="project" value="UniProtKB-EC"/>
</dbReference>
<keyword evidence="6" id="KW-0521">NADP</keyword>
<comment type="caution">
    <text evidence="12">The sequence shown here is derived from an EMBL/GenBank/DDBJ whole genome shotgun (WGS) entry which is preliminary data.</text>
</comment>
<dbReference type="PROSITE" id="PS51385">
    <property type="entry name" value="YJEF_N"/>
    <property type="match status" value="1"/>
</dbReference>
<sequence>MIHLSSVAFLILLGLCRGHLLKENTILNQEESQKIEEELLTEYAFSLEQILELEGYSCAVAIAQVYPLDKMSKDNGAILVCCGPGNNGAHGLVCARHLKHFGYKPSIFYPKTSNKQIFENLRLQCERMDMPFLSFFPSEAHLIDSAYNLVIDAIYGIQHAGPVKGDFGVLLETLKKVENPICSIDIPSGWDNENDNPDALQPAMLISLKAPKLCARHFHGTHHYLGGRYIPRTLELRNNRQAQLIRFQPIHRNAQKFCFHFWFFRWTHRELPAFSMEQSLCRVSLFLSHIQTKCLQ</sequence>
<keyword evidence="9" id="KW-0413">Isomerase</keyword>
<dbReference type="GO" id="GO:0046872">
    <property type="term" value="F:metal ion binding"/>
    <property type="evidence" value="ECO:0007669"/>
    <property type="project" value="UniProtKB-KW"/>
</dbReference>
<keyword evidence="7" id="KW-0630">Potassium</keyword>
<dbReference type="GO" id="GO:0005739">
    <property type="term" value="C:mitochondrion"/>
    <property type="evidence" value="ECO:0007669"/>
    <property type="project" value="TreeGrafter"/>
</dbReference>
<evidence type="ECO:0000313" key="12">
    <source>
        <dbReference type="EMBL" id="CAE1317408.1"/>
    </source>
</evidence>
<feature type="chain" id="PRO_5032688584" description="NAD(P)H-hydrate epimerase" evidence="10">
    <location>
        <begin position="19"/>
        <end position="296"/>
    </location>
</feature>
<comment type="catalytic activity">
    <reaction evidence="1">
        <text>(6R)-NADHX = (6S)-NADHX</text>
        <dbReference type="Rhea" id="RHEA:32215"/>
        <dbReference type="ChEBI" id="CHEBI:64074"/>
        <dbReference type="ChEBI" id="CHEBI:64075"/>
        <dbReference type="EC" id="5.1.99.6"/>
    </reaction>
</comment>
<dbReference type="InterPro" id="IPR036652">
    <property type="entry name" value="YjeF_N_dom_sf"/>
</dbReference>
<dbReference type="PANTHER" id="PTHR13232:SF10">
    <property type="entry name" value="NAD(P)H-HYDRATE EPIMERASE"/>
    <property type="match status" value="1"/>
</dbReference>
<dbReference type="SUPFAM" id="SSF64153">
    <property type="entry name" value="YjeF N-terminal domain-like"/>
    <property type="match status" value="1"/>
</dbReference>
<proteinExistence type="predicted"/>
<dbReference type="NCBIfam" id="TIGR00197">
    <property type="entry name" value="yjeF_nterm"/>
    <property type="match status" value="1"/>
</dbReference>
<evidence type="ECO:0000313" key="13">
    <source>
        <dbReference type="Proteomes" id="UP000597762"/>
    </source>
</evidence>
<protein>
    <recommendedName>
        <fullName evidence="3">NAD(P)H-hydrate epimerase</fullName>
        <ecNumber evidence="3">5.1.99.6</ecNumber>
    </recommendedName>
</protein>
<dbReference type="EC" id="5.1.99.6" evidence="3"/>
<dbReference type="Proteomes" id="UP000597762">
    <property type="component" value="Unassembled WGS sequence"/>
</dbReference>
<evidence type="ECO:0000256" key="2">
    <source>
        <dbReference type="ARBA" id="ARBA00000909"/>
    </source>
</evidence>
<gene>
    <name evidence="12" type="ORF">SPHA_68044</name>
</gene>
<feature type="signal peptide" evidence="10">
    <location>
        <begin position="1"/>
        <end position="18"/>
    </location>
</feature>
<evidence type="ECO:0000259" key="11">
    <source>
        <dbReference type="PROSITE" id="PS51385"/>
    </source>
</evidence>
<name>A0A812E7Q7_ACAPH</name>
<dbReference type="PANTHER" id="PTHR13232">
    <property type="entry name" value="NAD(P)H-HYDRATE EPIMERASE"/>
    <property type="match status" value="1"/>
</dbReference>
<keyword evidence="10" id="KW-0732">Signal</keyword>
<dbReference type="OrthoDB" id="10064708at2759"/>
<comment type="catalytic activity">
    <reaction evidence="2">
        <text>(6R)-NADPHX = (6S)-NADPHX</text>
        <dbReference type="Rhea" id="RHEA:32227"/>
        <dbReference type="ChEBI" id="CHEBI:64076"/>
        <dbReference type="ChEBI" id="CHEBI:64077"/>
        <dbReference type="EC" id="5.1.99.6"/>
    </reaction>
</comment>
<evidence type="ECO:0000256" key="7">
    <source>
        <dbReference type="ARBA" id="ARBA00022958"/>
    </source>
</evidence>
<evidence type="ECO:0000256" key="6">
    <source>
        <dbReference type="ARBA" id="ARBA00022857"/>
    </source>
</evidence>
<feature type="domain" description="YjeF N-terminal" evidence="11">
    <location>
        <begin position="32"/>
        <end position="242"/>
    </location>
</feature>
<dbReference type="Gene3D" id="3.40.50.10260">
    <property type="entry name" value="YjeF N-terminal domain"/>
    <property type="match status" value="1"/>
</dbReference>
<organism evidence="12 13">
    <name type="scientific">Acanthosepion pharaonis</name>
    <name type="common">Pharaoh cuttlefish</name>
    <name type="synonym">Sepia pharaonis</name>
    <dbReference type="NCBI Taxonomy" id="158019"/>
    <lineage>
        <taxon>Eukaryota</taxon>
        <taxon>Metazoa</taxon>
        <taxon>Spiralia</taxon>
        <taxon>Lophotrochozoa</taxon>
        <taxon>Mollusca</taxon>
        <taxon>Cephalopoda</taxon>
        <taxon>Coleoidea</taxon>
        <taxon>Decapodiformes</taxon>
        <taxon>Sepiida</taxon>
        <taxon>Sepiina</taxon>
        <taxon>Sepiidae</taxon>
        <taxon>Acanthosepion</taxon>
    </lineage>
</organism>
<evidence type="ECO:0000256" key="1">
    <source>
        <dbReference type="ARBA" id="ARBA00000013"/>
    </source>
</evidence>
<dbReference type="Pfam" id="PF03853">
    <property type="entry name" value="YjeF_N"/>
    <property type="match status" value="1"/>
</dbReference>
<evidence type="ECO:0000256" key="3">
    <source>
        <dbReference type="ARBA" id="ARBA00012228"/>
    </source>
</evidence>
<evidence type="ECO:0000256" key="9">
    <source>
        <dbReference type="ARBA" id="ARBA00023235"/>
    </source>
</evidence>
<dbReference type="EMBL" id="CAHIKZ030004932">
    <property type="protein sequence ID" value="CAE1317408.1"/>
    <property type="molecule type" value="Genomic_DNA"/>
</dbReference>
<keyword evidence="8" id="KW-0520">NAD</keyword>
<dbReference type="AlphaFoldDB" id="A0A812E7Q7"/>
<keyword evidence="4" id="KW-0479">Metal-binding</keyword>
<dbReference type="InterPro" id="IPR004443">
    <property type="entry name" value="YjeF_N_dom"/>
</dbReference>
<dbReference type="GO" id="GO:0000166">
    <property type="term" value="F:nucleotide binding"/>
    <property type="evidence" value="ECO:0007669"/>
    <property type="project" value="UniProtKB-KW"/>
</dbReference>
<evidence type="ECO:0000256" key="4">
    <source>
        <dbReference type="ARBA" id="ARBA00022723"/>
    </source>
</evidence>
<evidence type="ECO:0000256" key="8">
    <source>
        <dbReference type="ARBA" id="ARBA00023027"/>
    </source>
</evidence>
<evidence type="ECO:0000256" key="5">
    <source>
        <dbReference type="ARBA" id="ARBA00022741"/>
    </source>
</evidence>
<keyword evidence="13" id="KW-1185">Reference proteome</keyword>
<keyword evidence="5" id="KW-0547">Nucleotide-binding</keyword>
<evidence type="ECO:0000256" key="10">
    <source>
        <dbReference type="SAM" id="SignalP"/>
    </source>
</evidence>
<reference evidence="12" key="1">
    <citation type="submission" date="2021-01" db="EMBL/GenBank/DDBJ databases">
        <authorList>
            <person name="Li R."/>
            <person name="Bekaert M."/>
        </authorList>
    </citation>
    <scope>NUCLEOTIDE SEQUENCE</scope>
    <source>
        <strain evidence="12">Farmed</strain>
    </source>
</reference>
<dbReference type="InterPro" id="IPR032976">
    <property type="entry name" value="YJEFN_prot_NAXE-like"/>
</dbReference>
<accession>A0A812E7Q7</accession>